<organism evidence="1 2">
    <name type="scientific">Piloderma croceum (strain F 1598)</name>
    <dbReference type="NCBI Taxonomy" id="765440"/>
    <lineage>
        <taxon>Eukaryota</taxon>
        <taxon>Fungi</taxon>
        <taxon>Dikarya</taxon>
        <taxon>Basidiomycota</taxon>
        <taxon>Agaricomycotina</taxon>
        <taxon>Agaricomycetes</taxon>
        <taxon>Agaricomycetidae</taxon>
        <taxon>Atheliales</taxon>
        <taxon>Atheliaceae</taxon>
        <taxon>Piloderma</taxon>
    </lineage>
</organism>
<dbReference type="Proteomes" id="UP000054166">
    <property type="component" value="Unassembled WGS sequence"/>
</dbReference>
<protein>
    <submittedName>
        <fullName evidence="1">Uncharacterized protein</fullName>
    </submittedName>
</protein>
<gene>
    <name evidence="1" type="ORF">PILCRDRAFT_531402</name>
</gene>
<reference evidence="1 2" key="1">
    <citation type="submission" date="2014-04" db="EMBL/GenBank/DDBJ databases">
        <authorList>
            <consortium name="DOE Joint Genome Institute"/>
            <person name="Kuo A."/>
            <person name="Tarkka M."/>
            <person name="Buscot F."/>
            <person name="Kohler A."/>
            <person name="Nagy L.G."/>
            <person name="Floudas D."/>
            <person name="Copeland A."/>
            <person name="Barry K.W."/>
            <person name="Cichocki N."/>
            <person name="Veneault-Fourrey C."/>
            <person name="LaButti K."/>
            <person name="Lindquist E.A."/>
            <person name="Lipzen A."/>
            <person name="Lundell T."/>
            <person name="Morin E."/>
            <person name="Murat C."/>
            <person name="Sun H."/>
            <person name="Tunlid A."/>
            <person name="Henrissat B."/>
            <person name="Grigoriev I.V."/>
            <person name="Hibbett D.S."/>
            <person name="Martin F."/>
            <person name="Nordberg H.P."/>
            <person name="Cantor M.N."/>
            <person name="Hua S.X."/>
        </authorList>
    </citation>
    <scope>NUCLEOTIDE SEQUENCE [LARGE SCALE GENOMIC DNA]</scope>
    <source>
        <strain evidence="1 2">F 1598</strain>
    </source>
</reference>
<dbReference type="HOGENOM" id="CLU_2886634_0_0_1"/>
<dbReference type="AlphaFoldDB" id="A0A0C3FLJ6"/>
<dbReference type="InParanoid" id="A0A0C3FLJ6"/>
<sequence length="63" mass="7275">MDFRIPYPRIDNFIATHHHLHCRILISGIISHLLLCNCPLISALIQCKLGKTNFYSLMHSSKQ</sequence>
<reference evidence="2" key="2">
    <citation type="submission" date="2015-01" db="EMBL/GenBank/DDBJ databases">
        <title>Evolutionary Origins and Diversification of the Mycorrhizal Mutualists.</title>
        <authorList>
            <consortium name="DOE Joint Genome Institute"/>
            <consortium name="Mycorrhizal Genomics Consortium"/>
            <person name="Kohler A."/>
            <person name="Kuo A."/>
            <person name="Nagy L.G."/>
            <person name="Floudas D."/>
            <person name="Copeland A."/>
            <person name="Barry K.W."/>
            <person name="Cichocki N."/>
            <person name="Veneault-Fourrey C."/>
            <person name="LaButti K."/>
            <person name="Lindquist E.A."/>
            <person name="Lipzen A."/>
            <person name="Lundell T."/>
            <person name="Morin E."/>
            <person name="Murat C."/>
            <person name="Riley R."/>
            <person name="Ohm R."/>
            <person name="Sun H."/>
            <person name="Tunlid A."/>
            <person name="Henrissat B."/>
            <person name="Grigoriev I.V."/>
            <person name="Hibbett D.S."/>
            <person name="Martin F."/>
        </authorList>
    </citation>
    <scope>NUCLEOTIDE SEQUENCE [LARGE SCALE GENOMIC DNA]</scope>
    <source>
        <strain evidence="2">F 1598</strain>
    </source>
</reference>
<evidence type="ECO:0000313" key="1">
    <source>
        <dbReference type="EMBL" id="KIM80381.1"/>
    </source>
</evidence>
<name>A0A0C3FLJ6_PILCF</name>
<proteinExistence type="predicted"/>
<evidence type="ECO:0000313" key="2">
    <source>
        <dbReference type="Proteomes" id="UP000054166"/>
    </source>
</evidence>
<dbReference type="EMBL" id="KN833004">
    <property type="protein sequence ID" value="KIM80381.1"/>
    <property type="molecule type" value="Genomic_DNA"/>
</dbReference>
<keyword evidence="2" id="KW-1185">Reference proteome</keyword>
<accession>A0A0C3FLJ6</accession>